<dbReference type="PANTHER" id="PTHR43806:SF11">
    <property type="entry name" value="CEREVISIN-RELATED"/>
    <property type="match status" value="1"/>
</dbReference>
<dbReference type="Pfam" id="PF00082">
    <property type="entry name" value="Peptidase_S8"/>
    <property type="match status" value="1"/>
</dbReference>
<dbReference type="Proteomes" id="UP000266178">
    <property type="component" value="Unassembled WGS sequence"/>
</dbReference>
<evidence type="ECO:0000259" key="6">
    <source>
        <dbReference type="Pfam" id="PF00082"/>
    </source>
</evidence>
<keyword evidence="3 5" id="KW-0378">Hydrolase</keyword>
<evidence type="ECO:0000313" key="8">
    <source>
        <dbReference type="Proteomes" id="UP000266178"/>
    </source>
</evidence>
<dbReference type="InterPro" id="IPR015500">
    <property type="entry name" value="Peptidase_S8_subtilisin-rel"/>
</dbReference>
<dbReference type="PROSITE" id="PS51892">
    <property type="entry name" value="SUBTILASE"/>
    <property type="match status" value="1"/>
</dbReference>
<dbReference type="Gene3D" id="3.40.50.200">
    <property type="entry name" value="Peptidase S8/S53 domain"/>
    <property type="match status" value="1"/>
</dbReference>
<dbReference type="InterPro" id="IPR000209">
    <property type="entry name" value="Peptidase_S8/S53_dom"/>
</dbReference>
<proteinExistence type="inferred from homology"/>
<comment type="similarity">
    <text evidence="1 5">Belongs to the peptidase S8 family.</text>
</comment>
<evidence type="ECO:0000313" key="7">
    <source>
        <dbReference type="EMBL" id="RIH91089.1"/>
    </source>
</evidence>
<dbReference type="PANTHER" id="PTHR43806">
    <property type="entry name" value="PEPTIDASE S8"/>
    <property type="match status" value="1"/>
</dbReference>
<dbReference type="PROSITE" id="PS00138">
    <property type="entry name" value="SUBTILASE_SER"/>
    <property type="match status" value="1"/>
</dbReference>
<accession>A0A399F755</accession>
<organism evidence="7 8">
    <name type="scientific">Meiothermus granaticius NBRC 107808</name>
    <dbReference type="NCBI Taxonomy" id="1227551"/>
    <lineage>
        <taxon>Bacteria</taxon>
        <taxon>Thermotogati</taxon>
        <taxon>Deinococcota</taxon>
        <taxon>Deinococci</taxon>
        <taxon>Thermales</taxon>
        <taxon>Thermaceae</taxon>
        <taxon>Meiothermus</taxon>
    </lineage>
</organism>
<dbReference type="EMBL" id="QWLB01000059">
    <property type="protein sequence ID" value="RIH91089.1"/>
    <property type="molecule type" value="Genomic_DNA"/>
</dbReference>
<comment type="caution">
    <text evidence="7">The sequence shown here is derived from an EMBL/GenBank/DDBJ whole genome shotgun (WGS) entry which is preliminary data.</text>
</comment>
<dbReference type="SUPFAM" id="SSF52743">
    <property type="entry name" value="Subtilisin-like"/>
    <property type="match status" value="1"/>
</dbReference>
<dbReference type="PRINTS" id="PR00723">
    <property type="entry name" value="SUBTILISIN"/>
</dbReference>
<dbReference type="AlphaFoldDB" id="A0A399F755"/>
<dbReference type="GO" id="GO:0004252">
    <property type="term" value="F:serine-type endopeptidase activity"/>
    <property type="evidence" value="ECO:0007669"/>
    <property type="project" value="UniProtKB-UniRule"/>
</dbReference>
<protein>
    <submittedName>
        <fullName evidence="7">Subtilisin E</fullName>
        <ecNumber evidence="7">3.4.21.62</ecNumber>
    </submittedName>
</protein>
<dbReference type="GO" id="GO:0006508">
    <property type="term" value="P:proteolysis"/>
    <property type="evidence" value="ECO:0007669"/>
    <property type="project" value="UniProtKB-KW"/>
</dbReference>
<gene>
    <name evidence="7" type="primary">aprE</name>
    <name evidence="7" type="ORF">Mgrana_03028</name>
</gene>
<evidence type="ECO:0000256" key="2">
    <source>
        <dbReference type="ARBA" id="ARBA00022670"/>
    </source>
</evidence>
<feature type="domain" description="Peptidase S8/S53" evidence="6">
    <location>
        <begin position="209"/>
        <end position="447"/>
    </location>
</feature>
<name>A0A399F755_9DEIN</name>
<dbReference type="InterPro" id="IPR036852">
    <property type="entry name" value="Peptidase_S8/S53_dom_sf"/>
</dbReference>
<dbReference type="InterPro" id="IPR023828">
    <property type="entry name" value="Peptidase_S8_Ser-AS"/>
</dbReference>
<evidence type="ECO:0000256" key="5">
    <source>
        <dbReference type="PROSITE-ProRule" id="PRU01240"/>
    </source>
</evidence>
<evidence type="ECO:0000256" key="3">
    <source>
        <dbReference type="ARBA" id="ARBA00022801"/>
    </source>
</evidence>
<sequence length="455" mass="46964">MLQEKAFSWWREPEMKRYVRIFWLAWVVLWGVGCSPQGPSVSLSLSRAAPGEEVEARLTGISSQGALVYVGGVEALVTGRDGGRLWFRVPGLPGGPQPVRVVSGGQEARGMLSVLGTVDPSRVLLRLPLGQTPRLPTGFTLERLDDLQGCGFALAELGYSGETLGRALAELEAQDPSYKADPESLWSLGATQGGPVVGAPLAQSRGHRGQGVQVAVLDTGVDPAVPQLQGYDVVEDDTVPQDAFPGGHGTGAAGLVKEVAPEAAILPVRVCDASGVCRASRVVRGVCWVVQHHQGPTVLSLSLGGDTPVEALKLALQAALGQGLPVATAAGNQGNQGSPTHYPAAFDLPGLVAVGALQASPTGWQPAPYSTQGSYVDLAAPGTDLDCVQPGGATGSCTGTSFATPLVAGAMALWLETQPTLTPAQLQQALQQHAKPLPYPAQAVGAGMLDLSQAP</sequence>
<keyword evidence="4 5" id="KW-0720">Serine protease</keyword>
<evidence type="ECO:0000256" key="1">
    <source>
        <dbReference type="ARBA" id="ARBA00011073"/>
    </source>
</evidence>
<feature type="active site" description="Charge relay system" evidence="5">
    <location>
        <position position="248"/>
    </location>
</feature>
<dbReference type="EC" id="3.4.21.62" evidence="7"/>
<evidence type="ECO:0000256" key="4">
    <source>
        <dbReference type="ARBA" id="ARBA00022825"/>
    </source>
</evidence>
<feature type="active site" description="Charge relay system" evidence="5">
    <location>
        <position position="401"/>
    </location>
</feature>
<dbReference type="PROSITE" id="PS51257">
    <property type="entry name" value="PROKAR_LIPOPROTEIN"/>
    <property type="match status" value="1"/>
</dbReference>
<feature type="active site" description="Charge relay system" evidence="5">
    <location>
        <position position="218"/>
    </location>
</feature>
<keyword evidence="2 5" id="KW-0645">Protease</keyword>
<dbReference type="InterPro" id="IPR050131">
    <property type="entry name" value="Peptidase_S8_subtilisin-like"/>
</dbReference>
<reference evidence="7 8" key="1">
    <citation type="submission" date="2018-08" db="EMBL/GenBank/DDBJ databases">
        <title>Meiothermus granaticius genome AF-68 sequencing project.</title>
        <authorList>
            <person name="Da Costa M.S."/>
            <person name="Albuquerque L."/>
            <person name="Raposo P."/>
            <person name="Froufe H.J.C."/>
            <person name="Barroso C.S."/>
            <person name="Egas C."/>
        </authorList>
    </citation>
    <scope>NUCLEOTIDE SEQUENCE [LARGE SCALE GENOMIC DNA]</scope>
    <source>
        <strain evidence="7 8">AF-68</strain>
    </source>
</reference>
<keyword evidence="8" id="KW-1185">Reference proteome</keyword>